<proteinExistence type="predicted"/>
<dbReference type="SUPFAM" id="SSF46565">
    <property type="entry name" value="Chaperone J-domain"/>
    <property type="match status" value="1"/>
</dbReference>
<dbReference type="InterPro" id="IPR052243">
    <property type="entry name" value="Mito_inner_membrane_organizer"/>
</dbReference>
<evidence type="ECO:0000313" key="2">
    <source>
        <dbReference type="EMBL" id="KAF4755035.1"/>
    </source>
</evidence>
<dbReference type="Gene3D" id="1.10.287.110">
    <property type="entry name" value="DnaJ domain"/>
    <property type="match status" value="1"/>
</dbReference>
<gene>
    <name evidence="2" type="primary">DNAJC11_1</name>
    <name evidence="2" type="ORF">FOZ63_001208</name>
</gene>
<dbReference type="CDD" id="cd06257">
    <property type="entry name" value="DnaJ"/>
    <property type="match status" value="1"/>
</dbReference>
<evidence type="ECO:0000259" key="1">
    <source>
        <dbReference type="PROSITE" id="PS50076"/>
    </source>
</evidence>
<dbReference type="EMBL" id="JABANO010004530">
    <property type="protein sequence ID" value="KAF4755035.1"/>
    <property type="molecule type" value="Genomic_DNA"/>
</dbReference>
<protein>
    <submittedName>
        <fullName evidence="2">DnaJ (Hsp40), sub C, member 11</fullName>
    </submittedName>
</protein>
<dbReference type="PRINTS" id="PR00625">
    <property type="entry name" value="JDOMAIN"/>
</dbReference>
<organism evidence="2 3">
    <name type="scientific">Perkinsus olseni</name>
    <name type="common">Perkinsus atlanticus</name>
    <dbReference type="NCBI Taxonomy" id="32597"/>
    <lineage>
        <taxon>Eukaryota</taxon>
        <taxon>Sar</taxon>
        <taxon>Alveolata</taxon>
        <taxon>Perkinsozoa</taxon>
        <taxon>Perkinsea</taxon>
        <taxon>Perkinsida</taxon>
        <taxon>Perkinsidae</taxon>
        <taxon>Perkinsus</taxon>
    </lineage>
</organism>
<name>A0A7J6UCV6_PEROL</name>
<reference evidence="2 3" key="1">
    <citation type="submission" date="2020-04" db="EMBL/GenBank/DDBJ databases">
        <title>Perkinsus olseni comparative genomics.</title>
        <authorList>
            <person name="Bogema D.R."/>
        </authorList>
    </citation>
    <scope>NUCLEOTIDE SEQUENCE [LARGE SCALE GENOMIC DNA]</scope>
    <source>
        <strain evidence="2 3">ATCC PRA-207</strain>
    </source>
</reference>
<sequence length="1264" mass="138153">MGTSRCRAVAVVTRARTKISRVVGKDARVCASTARKNQDLVSAFRHAALAIPPRNTLTLHKSPPNSIHRFALWPALVNKAMRRLRRLPASGAHNLLLHIARCRGPRGPEPVTVAPLCRAVLMKIVWHERDDPHWLRTAAGACGLAVSRVGVDWNAHIPVRYRPAVLKDISRAVESVAEAIGSATDGASIGYVCEAAKILRLESRQFTNVVMDAVADTSDEGRRFGPLPLVQVVSFLADYVSADPSRSLPEGLDKIVEWRLSCHWPEVSGQNVAQLLGSMECLGWLSDKFIINCAQRISFTLHASLRPQDTFKILPIFLRRADLQDTTIISSIQALVGRTILFSKLDVGSDDVMALVEVWRDATRTGHGPLFPSGFRPWLRNQLAVRGEEAVNRHSVMALLEAMHTGRPQARDALSLEMSGVLPAAADQATLLRYLHYLSFYFTQGISEVAIGQPSDSSDVVAASSTPGSFDWTNALLKAASPGDLASLGVALGVCARIGRVDSAVAVLYRVRGSERTAMVPSGSPREWALWGAIYDSMARLRLKSLCPERLELAAPENLAETTRALLVHACSNLDIEIDLLGILLGPGGVFRWDALSAEGMAQLLVTLWGYLDPTAVVVGDSDHHHWIAPQGESESPPQSLCILISAGLEALVSRLEGLPAGTDLPASLPLLTAMARTALRSNFEARDTIQLPLRVVEVLGNVSECYSASESSSFSPKSSSGCRTEVYSTLKRVVSVDECLPFKEALVTSVRQRHRLRVGDKSRLVLQKRVGGDAPEVPAVSDGLEEAFSYSKVSDTGRWSDWSQSMTIARRVDSGLCGIPIDLLVYQETYANGDSTGSAGESSIPQDMDLYDLLQVARDSDSDAIRQGYLDQSKLHHPDKRASQGGDPEAFRRINYAYRVLSNPTMRSFYDKYGLDGISLADGIVVKQDETLANLERRVRAMVRGNEEMKVQRMFQLQGEMTTGLKFRNWQEVPQWAYTSFTHGMGITAGRHNFTVVTASHVQANGGGVGKMTYFWQTGWSPYMQSRVMVDTVAGQWWPPALEAVVTRQVGQHSTLRQTVSWTQVGGVGAAMTWGLQLFKDWAGSVTLAVGHGNHAAFEIEKTNPEVGSDEDLARMKAWDRCTMKYNFSIEGEGNIAFEAKTVLPFSGGFEVSCGPTMSLAAGAGIELKCSQQLNGAESLSDWEELDGAFPTLVQWSLMLRWPNFDSAILKFRFTRGGAAFTIPLEFSVPGDNTGVAVATSVFLAAPLAVKVVRETVRRFKRD</sequence>
<dbReference type="AlphaFoldDB" id="A0A7J6UCV6"/>
<dbReference type="InterPro" id="IPR036869">
    <property type="entry name" value="J_dom_sf"/>
</dbReference>
<accession>A0A7J6UCV6</accession>
<dbReference type="SMART" id="SM00271">
    <property type="entry name" value="DnaJ"/>
    <property type="match status" value="1"/>
</dbReference>
<dbReference type="PANTHER" id="PTHR44157:SF1">
    <property type="entry name" value="DNAJ HOMOLOG SUBFAMILY C MEMBER 11"/>
    <property type="match status" value="1"/>
</dbReference>
<comment type="caution">
    <text evidence="2">The sequence shown here is derived from an EMBL/GenBank/DDBJ whole genome shotgun (WGS) entry which is preliminary data.</text>
</comment>
<dbReference type="InterPro" id="IPR001623">
    <property type="entry name" value="DnaJ_domain"/>
</dbReference>
<dbReference type="PANTHER" id="PTHR44157">
    <property type="entry name" value="DNAJ HOMOLOG SUBFAMILY C MEMBER 11"/>
    <property type="match status" value="1"/>
</dbReference>
<keyword evidence="3" id="KW-1185">Reference proteome</keyword>
<dbReference type="Pfam" id="PF00226">
    <property type="entry name" value="DnaJ"/>
    <property type="match status" value="1"/>
</dbReference>
<evidence type="ECO:0000313" key="3">
    <source>
        <dbReference type="Proteomes" id="UP000553632"/>
    </source>
</evidence>
<feature type="domain" description="J" evidence="1">
    <location>
        <begin position="850"/>
        <end position="915"/>
    </location>
</feature>
<dbReference type="PROSITE" id="PS50076">
    <property type="entry name" value="DNAJ_2"/>
    <property type="match status" value="1"/>
</dbReference>
<dbReference type="GO" id="GO:0005739">
    <property type="term" value="C:mitochondrion"/>
    <property type="evidence" value="ECO:0007669"/>
    <property type="project" value="GOC"/>
</dbReference>
<dbReference type="Proteomes" id="UP000553632">
    <property type="component" value="Unassembled WGS sequence"/>
</dbReference>
<dbReference type="GO" id="GO:0042407">
    <property type="term" value="P:cristae formation"/>
    <property type="evidence" value="ECO:0007669"/>
    <property type="project" value="TreeGrafter"/>
</dbReference>